<dbReference type="InterPro" id="IPR053055">
    <property type="entry name" value="VPS17"/>
</dbReference>
<feature type="coiled-coil region" evidence="1">
    <location>
        <begin position="513"/>
        <end position="544"/>
    </location>
</feature>
<keyword evidence="5" id="KW-1185">Reference proteome</keyword>
<gene>
    <name evidence="4" type="primary">VPS17</name>
    <name evidence="4" type="ORF">BGW38_001493</name>
</gene>
<dbReference type="GO" id="GO:0042147">
    <property type="term" value="P:retrograde transport, endosome to Golgi"/>
    <property type="evidence" value="ECO:0007669"/>
    <property type="project" value="TreeGrafter"/>
</dbReference>
<dbReference type="Pfam" id="PF00787">
    <property type="entry name" value="PX"/>
    <property type="match status" value="1"/>
</dbReference>
<dbReference type="InterPro" id="IPR015404">
    <property type="entry name" value="Vps5_C"/>
</dbReference>
<dbReference type="PANTHER" id="PTHR47433">
    <property type="entry name" value="VACUOLAR PROTEIN SORTING-ASSOCIATED PROTEIN 17"/>
    <property type="match status" value="1"/>
</dbReference>
<feature type="domain" description="PX" evidence="3">
    <location>
        <begin position="211"/>
        <end position="316"/>
    </location>
</feature>
<dbReference type="GO" id="GO:0032266">
    <property type="term" value="F:phosphatidylinositol-3-phosphate binding"/>
    <property type="evidence" value="ECO:0007669"/>
    <property type="project" value="TreeGrafter"/>
</dbReference>
<dbReference type="InterPro" id="IPR027267">
    <property type="entry name" value="AH/BAR_dom_sf"/>
</dbReference>
<dbReference type="GO" id="GO:0006886">
    <property type="term" value="P:intracellular protein transport"/>
    <property type="evidence" value="ECO:0007669"/>
    <property type="project" value="TreeGrafter"/>
</dbReference>
<feature type="compositionally biased region" description="Polar residues" evidence="2">
    <location>
        <begin position="117"/>
        <end position="149"/>
    </location>
</feature>
<feature type="compositionally biased region" description="Low complexity" evidence="2">
    <location>
        <begin position="92"/>
        <end position="110"/>
    </location>
</feature>
<dbReference type="EMBL" id="JAABOA010001474">
    <property type="protein sequence ID" value="KAF9581472.1"/>
    <property type="molecule type" value="Genomic_DNA"/>
</dbReference>
<dbReference type="OrthoDB" id="9976382at2759"/>
<feature type="region of interest" description="Disordered" evidence="2">
    <location>
        <begin position="1"/>
        <end position="210"/>
    </location>
</feature>
<accession>A0A9P6KE83</accession>
<proteinExistence type="predicted"/>
<reference evidence="4" key="1">
    <citation type="journal article" date="2020" name="Fungal Divers.">
        <title>Resolving the Mortierellaceae phylogeny through synthesis of multi-gene phylogenetics and phylogenomics.</title>
        <authorList>
            <person name="Vandepol N."/>
            <person name="Liber J."/>
            <person name="Desiro A."/>
            <person name="Na H."/>
            <person name="Kennedy M."/>
            <person name="Barry K."/>
            <person name="Grigoriev I.V."/>
            <person name="Miller A.N."/>
            <person name="O'Donnell K."/>
            <person name="Stajich J.E."/>
            <person name="Bonito G."/>
        </authorList>
    </citation>
    <scope>NUCLEOTIDE SEQUENCE</scope>
    <source>
        <strain evidence="4">KOD1015</strain>
    </source>
</reference>
<feature type="region of interest" description="Disordered" evidence="2">
    <location>
        <begin position="571"/>
        <end position="606"/>
    </location>
</feature>
<dbReference type="Proteomes" id="UP000780801">
    <property type="component" value="Unassembled WGS sequence"/>
</dbReference>
<organism evidence="4 5">
    <name type="scientific">Lunasporangiospora selenospora</name>
    <dbReference type="NCBI Taxonomy" id="979761"/>
    <lineage>
        <taxon>Eukaryota</taxon>
        <taxon>Fungi</taxon>
        <taxon>Fungi incertae sedis</taxon>
        <taxon>Mucoromycota</taxon>
        <taxon>Mortierellomycotina</taxon>
        <taxon>Mortierellomycetes</taxon>
        <taxon>Mortierellales</taxon>
        <taxon>Mortierellaceae</taxon>
        <taxon>Lunasporangiospora</taxon>
    </lineage>
</organism>
<dbReference type="InterPro" id="IPR001683">
    <property type="entry name" value="PX_dom"/>
</dbReference>
<dbReference type="PANTHER" id="PTHR47433:SF1">
    <property type="entry name" value="VACUOLAR PROTEIN SORTING-ASSOCIATED PROTEIN 17"/>
    <property type="match status" value="1"/>
</dbReference>
<dbReference type="Gene3D" id="1.20.1270.60">
    <property type="entry name" value="Arfaptin homology (AH) domain/BAR domain"/>
    <property type="match status" value="1"/>
</dbReference>
<feature type="compositionally biased region" description="Low complexity" evidence="2">
    <location>
        <begin position="150"/>
        <end position="161"/>
    </location>
</feature>
<feature type="compositionally biased region" description="Basic and acidic residues" evidence="2">
    <location>
        <begin position="571"/>
        <end position="582"/>
    </location>
</feature>
<dbReference type="InterPro" id="IPR036871">
    <property type="entry name" value="PX_dom_sf"/>
</dbReference>
<evidence type="ECO:0000256" key="2">
    <source>
        <dbReference type="SAM" id="MobiDB-lite"/>
    </source>
</evidence>
<dbReference type="Pfam" id="PF09325">
    <property type="entry name" value="Vps5"/>
    <property type="match status" value="1"/>
</dbReference>
<keyword evidence="1" id="KW-0175">Coiled coil</keyword>
<evidence type="ECO:0000259" key="3">
    <source>
        <dbReference type="SMART" id="SM00312"/>
    </source>
</evidence>
<dbReference type="Gene3D" id="3.30.1520.10">
    <property type="entry name" value="Phox-like domain"/>
    <property type="match status" value="1"/>
</dbReference>
<dbReference type="GO" id="GO:0030905">
    <property type="term" value="C:retromer, tubulation complex"/>
    <property type="evidence" value="ECO:0007669"/>
    <property type="project" value="TreeGrafter"/>
</dbReference>
<comment type="caution">
    <text evidence="4">The sequence shown here is derived from an EMBL/GenBank/DDBJ whole genome shotgun (WGS) entry which is preliminary data.</text>
</comment>
<evidence type="ECO:0000313" key="5">
    <source>
        <dbReference type="Proteomes" id="UP000780801"/>
    </source>
</evidence>
<evidence type="ECO:0000256" key="1">
    <source>
        <dbReference type="SAM" id="Coils"/>
    </source>
</evidence>
<dbReference type="GO" id="GO:0005829">
    <property type="term" value="C:cytosol"/>
    <property type="evidence" value="ECO:0007669"/>
    <property type="project" value="GOC"/>
</dbReference>
<sequence>MAQGFTDPLTSAAYASSKIESRDDPLLMPSPSPATRAQHLDHDSRPPTPLSTGDQPAHSAPNRRSPLPVKKTIGVVGRSPTPSSGSLPATRPSNPSPQVSSFSSPSSPKSNAFLDPLQNSGDSSSNVDEQFNSRDSGYATGANSGRNAKTSNTSRSIISTTPPVHAIPTTPTKIRHQSGVNTTQSSSSPPSPPPNFIKRETSYDQQRAKAPQYLGISIHDRSRVSKDGMFVLSVQTNMPRYKKQSYHNVARSYLEFVRLREHFVAEHPEVIVPPLPPERSLVSASDIDSIQLFLDRICRHPVLSQDYELQMFIESEFGFLPAKPKKMLEKFLNISVKRFSTGPPTTFSLKDTDDEFEEERAAALKVETRLQIAIKSLDREIKSRRDLSSRESEFTTLCSSLAAEESSTELIRTYKLLAKSLEGIAKASKAQIGGDATVLGGYLDYKLQHAQALSGALNSRLSVLSEYDVAVKSTKSKRKTMERLRSSTNISPDKVTDSIDDLEDATLFEGNMKKRMEQVNAALAKDLEEYRQQSQEDMLRALRQYSQRQIGFERAKLEELLSVGAGLFEEQHRAQSEVEESRSLSGRSSSAVPPSSRPYWSSGPLQ</sequence>
<dbReference type="AlphaFoldDB" id="A0A9P6KE83"/>
<dbReference type="GO" id="GO:0005768">
    <property type="term" value="C:endosome"/>
    <property type="evidence" value="ECO:0007669"/>
    <property type="project" value="TreeGrafter"/>
</dbReference>
<name>A0A9P6KE83_9FUNG</name>
<dbReference type="SMART" id="SM00312">
    <property type="entry name" value="PX"/>
    <property type="match status" value="1"/>
</dbReference>
<protein>
    <submittedName>
        <fullName evidence="4">Vacuolar protein sorting-associated protein 17</fullName>
    </submittedName>
</protein>
<evidence type="ECO:0000313" key="4">
    <source>
        <dbReference type="EMBL" id="KAF9581472.1"/>
    </source>
</evidence>
<feature type="compositionally biased region" description="Low complexity" evidence="2">
    <location>
        <begin position="583"/>
        <end position="598"/>
    </location>
</feature>
<dbReference type="SUPFAM" id="SSF64268">
    <property type="entry name" value="PX domain"/>
    <property type="match status" value="1"/>
</dbReference>